<proteinExistence type="predicted"/>
<gene>
    <name evidence="2" type="ORF">HY3_13465</name>
</gene>
<accession>A0A062TXS5</accession>
<dbReference type="RefSeq" id="WP_034826571.1">
    <property type="nucleotide sequence ID" value="NZ_AWFA01000022.1"/>
</dbReference>
<dbReference type="Pfam" id="PF13302">
    <property type="entry name" value="Acetyltransf_3"/>
    <property type="match status" value="1"/>
</dbReference>
<dbReference type="PANTHER" id="PTHR43792:SF16">
    <property type="entry name" value="N-ACETYLTRANSFERASE DOMAIN-CONTAINING PROTEIN"/>
    <property type="match status" value="1"/>
</dbReference>
<dbReference type="InterPro" id="IPR016181">
    <property type="entry name" value="Acyl_CoA_acyltransferase"/>
</dbReference>
<evidence type="ECO:0000259" key="1">
    <source>
        <dbReference type="Pfam" id="PF13302"/>
    </source>
</evidence>
<protein>
    <recommendedName>
        <fullName evidence="1">N-acetyltransferase domain-containing protein</fullName>
    </recommendedName>
</protein>
<dbReference type="SUPFAM" id="SSF55729">
    <property type="entry name" value="Acyl-CoA N-acyltransferases (Nat)"/>
    <property type="match status" value="1"/>
</dbReference>
<dbReference type="GO" id="GO:0016747">
    <property type="term" value="F:acyltransferase activity, transferring groups other than amino-acyl groups"/>
    <property type="evidence" value="ECO:0007669"/>
    <property type="project" value="InterPro"/>
</dbReference>
<reference evidence="2 3" key="1">
    <citation type="submission" date="2013-04" db="EMBL/GenBank/DDBJ databases">
        <title>Hyphomonas sp. T24B3 Genome Sequencing.</title>
        <authorList>
            <person name="Lai Q."/>
            <person name="Shao Z."/>
        </authorList>
    </citation>
    <scope>NUCLEOTIDE SEQUENCE [LARGE SCALE GENOMIC DNA]</scope>
    <source>
        <strain evidence="2 3">T24B3</strain>
    </source>
</reference>
<dbReference type="eggNOG" id="COG1670">
    <property type="taxonomic scope" value="Bacteria"/>
</dbReference>
<evidence type="ECO:0000313" key="3">
    <source>
        <dbReference type="Proteomes" id="UP000249123"/>
    </source>
</evidence>
<dbReference type="Gene3D" id="3.40.630.30">
    <property type="match status" value="1"/>
</dbReference>
<dbReference type="InterPro" id="IPR000182">
    <property type="entry name" value="GNAT_dom"/>
</dbReference>
<sequence>MSVPVLKTERLVLCAPDKRHFEAAAAMWGATATARYTGGQSRDRQSTWFTLCRMRGMWDILGYSYWVIEDRETGAYLGEAGFSDFMRGMTPDLSEWPEAGWALVESAWGKGIATEAVQAAHDWLDTYRSGQTVCIIEPENIASVRVAEKCGYELWQTSEYKGAAVNVYRRHVGALTRL</sequence>
<organism evidence="2 3">
    <name type="scientific">Hyphomonas pacifica</name>
    <dbReference type="NCBI Taxonomy" id="1280941"/>
    <lineage>
        <taxon>Bacteria</taxon>
        <taxon>Pseudomonadati</taxon>
        <taxon>Pseudomonadota</taxon>
        <taxon>Alphaproteobacteria</taxon>
        <taxon>Hyphomonadales</taxon>
        <taxon>Hyphomonadaceae</taxon>
        <taxon>Hyphomonas</taxon>
    </lineage>
</organism>
<dbReference type="OrthoDB" id="6293260at2"/>
<dbReference type="EMBL" id="AWFB01000022">
    <property type="protein sequence ID" value="RAN33349.1"/>
    <property type="molecule type" value="Genomic_DNA"/>
</dbReference>
<dbReference type="STRING" id="1280941.HY2_13400"/>
<dbReference type="InterPro" id="IPR051531">
    <property type="entry name" value="N-acetyltransferase"/>
</dbReference>
<dbReference type="PANTHER" id="PTHR43792">
    <property type="entry name" value="GNAT FAMILY, PUTATIVE (AFU_ORTHOLOGUE AFUA_3G00765)-RELATED-RELATED"/>
    <property type="match status" value="1"/>
</dbReference>
<evidence type="ECO:0000313" key="2">
    <source>
        <dbReference type="EMBL" id="RAN33349.1"/>
    </source>
</evidence>
<comment type="caution">
    <text evidence="2">The sequence shown here is derived from an EMBL/GenBank/DDBJ whole genome shotgun (WGS) entry which is preliminary data.</text>
</comment>
<dbReference type="Proteomes" id="UP000249123">
    <property type="component" value="Unassembled WGS sequence"/>
</dbReference>
<name>A0A062TXS5_9PROT</name>
<keyword evidence="3" id="KW-1185">Reference proteome</keyword>
<feature type="domain" description="N-acetyltransferase" evidence="1">
    <location>
        <begin position="10"/>
        <end position="152"/>
    </location>
</feature>
<dbReference type="AlphaFoldDB" id="A0A062TXS5"/>